<dbReference type="PROSITE" id="PS51671">
    <property type="entry name" value="ACT"/>
    <property type="match status" value="1"/>
</dbReference>
<accession>A0A0F7C9M3</accession>
<keyword evidence="8" id="KW-0028">Amino-acid biosynthesis</keyword>
<evidence type="ECO:0000256" key="5">
    <source>
        <dbReference type="ARBA" id="ARBA00022840"/>
    </source>
</evidence>
<evidence type="ECO:0000256" key="3">
    <source>
        <dbReference type="ARBA" id="ARBA00022741"/>
    </source>
</evidence>
<dbReference type="PROSITE" id="PS00324">
    <property type="entry name" value="ASPARTOKINASE"/>
    <property type="match status" value="1"/>
</dbReference>
<evidence type="ECO:0000256" key="7">
    <source>
        <dbReference type="RuleBase" id="RU003448"/>
    </source>
</evidence>
<dbReference type="Gene3D" id="3.40.1160.10">
    <property type="entry name" value="Acetylglutamate kinase-like"/>
    <property type="match status" value="1"/>
</dbReference>
<keyword evidence="5" id="KW-0067">ATP-binding</keyword>
<comment type="similarity">
    <text evidence="1 7">Belongs to the aspartokinase family.</text>
</comment>
<dbReference type="AlphaFoldDB" id="A0A0F7C9M3"/>
<protein>
    <recommendedName>
        <fullName evidence="7">Aspartokinase</fullName>
        <ecNumber evidence="7">2.7.2.4</ecNumber>
    </recommendedName>
</protein>
<dbReference type="PANTHER" id="PTHR21499">
    <property type="entry name" value="ASPARTATE KINASE"/>
    <property type="match status" value="1"/>
</dbReference>
<evidence type="ECO:0000256" key="6">
    <source>
        <dbReference type="ARBA" id="ARBA00047872"/>
    </source>
</evidence>
<dbReference type="InterPro" id="IPR054352">
    <property type="entry name" value="ACT_Aspartokinase"/>
</dbReference>
<dbReference type="NCBIfam" id="TIGR00657">
    <property type="entry name" value="asp_kinases"/>
    <property type="match status" value="1"/>
</dbReference>
<dbReference type="UniPathway" id="UPA00050">
    <property type="reaction ID" value="UER00461"/>
</dbReference>
<dbReference type="InterPro" id="IPR045865">
    <property type="entry name" value="ACT-like_dom_sf"/>
</dbReference>
<dbReference type="EMBL" id="KP739897">
    <property type="protein sequence ID" value="AKG25424.1"/>
    <property type="molecule type" value="mRNA"/>
</dbReference>
<dbReference type="InterPro" id="IPR042199">
    <property type="entry name" value="AsparK_Bifunc_asparK/hSer_DH"/>
</dbReference>
<dbReference type="InterPro" id="IPR036393">
    <property type="entry name" value="AceGlu_kinase-like_sf"/>
</dbReference>
<reference evidence="10" key="1">
    <citation type="journal article" date="2015" name="Proc. Natl. Acad. Sci. U.S.A.">
        <title>Endosymbiosis undone by stepwise elimination of the plastid in a parasitic dinoflagellate.</title>
        <authorList>
            <person name="Gornik S.G."/>
            <person name="Febrimarsa"/>
            <person name="Cassin A.M."/>
            <person name="MacRae J.I."/>
            <person name="Ramaprasad A."/>
            <person name="Rchiad Z."/>
            <person name="McConville M.J."/>
            <person name="Bacic A."/>
            <person name="McFadden G.I."/>
            <person name="Pain A."/>
            <person name="Waller R.F."/>
        </authorList>
    </citation>
    <scope>NUCLEOTIDE SEQUENCE</scope>
</reference>
<keyword evidence="2 7" id="KW-0808">Transferase</keyword>
<dbReference type="InterPro" id="IPR001048">
    <property type="entry name" value="Asp/Glu/Uridylate_kinase"/>
</dbReference>
<dbReference type="Pfam" id="PF22468">
    <property type="entry name" value="ACT_9"/>
    <property type="match status" value="1"/>
</dbReference>
<dbReference type="InterPro" id="IPR002912">
    <property type="entry name" value="ACT_dom"/>
</dbReference>
<proteinExistence type="evidence at transcript level"/>
<dbReference type="EC" id="2.7.2.4" evidence="7"/>
<comment type="catalytic activity">
    <reaction evidence="6 7">
        <text>L-aspartate + ATP = 4-phospho-L-aspartate + ADP</text>
        <dbReference type="Rhea" id="RHEA:23776"/>
        <dbReference type="ChEBI" id="CHEBI:29991"/>
        <dbReference type="ChEBI" id="CHEBI:30616"/>
        <dbReference type="ChEBI" id="CHEBI:57535"/>
        <dbReference type="ChEBI" id="CHEBI:456216"/>
        <dbReference type="EC" id="2.7.2.4"/>
    </reaction>
</comment>
<organism evidence="10">
    <name type="scientific">Hematodinium sp. SG-2015</name>
    <dbReference type="NCBI Taxonomy" id="1649283"/>
    <lineage>
        <taxon>Eukaryota</taxon>
        <taxon>Sar</taxon>
        <taxon>Alveolata</taxon>
        <taxon>Dinophyceae</taxon>
        <taxon>Syndiniales</taxon>
        <taxon>Syndiniaceae</taxon>
        <taxon>Hematodinium</taxon>
    </lineage>
</organism>
<dbReference type="SUPFAM" id="SSF55021">
    <property type="entry name" value="ACT-like"/>
    <property type="match status" value="2"/>
</dbReference>
<dbReference type="GO" id="GO:0005524">
    <property type="term" value="F:ATP binding"/>
    <property type="evidence" value="ECO:0007669"/>
    <property type="project" value="UniProtKB-KW"/>
</dbReference>
<dbReference type="GO" id="GO:0009088">
    <property type="term" value="P:threonine biosynthetic process"/>
    <property type="evidence" value="ECO:0007669"/>
    <property type="project" value="UniProtKB-UniPathway"/>
</dbReference>
<evidence type="ECO:0000256" key="2">
    <source>
        <dbReference type="ARBA" id="ARBA00022679"/>
    </source>
</evidence>
<dbReference type="Gene3D" id="3.30.70.260">
    <property type="match status" value="2"/>
</dbReference>
<comment type="pathway">
    <text evidence="8">Amino-acid biosynthesis; L-methionine biosynthesis via de novo pathway; L-homoserine from L-aspartate: step 1/3.</text>
</comment>
<sequence>MAQLGDIQAGEARACCKTSPIVMKFGGSSIATGPAIRRVANIAHSVATGEHPIVVVLSAMGGTTNALIKVLENARNGSIDISSIRTTHEQIAAEFDLELSDDINKLFNELELVLRGVMILQGAISADRARDLVVSYGERISVRLFAAIYGHLFPNATCLRPRAYDAWEIGFITCPDKLRSGACRSVLVPDAMEKIARSLAEAAEQFVPIVTGFIARDEEGNVTTLGRDGSDLSASIIGAALKAKRVEIWKDVAGILTADPRIVPNARPVTEMTFEEVQELTYFGSKVVHPQAILPVIECSIPMVVKNSKDPSQPGTRIVSESTTPHGVRAISCKRQVTLVDIVSTRMLGQHGFLSQVFMLFDEFEISVDTIATSEVSISLTLDKCFDNAMLQKLESKLLLFAEVTVTSSMSLITLIAPKELSNEVLRRSFEIFRNANIPIEMVSHGASKVNLSFLVEDKIAEHCVLCLHEEYFGKCDSRCLHGDDSSNESTVTGSS</sequence>
<dbReference type="SUPFAM" id="SSF53633">
    <property type="entry name" value="Carbamate kinase-like"/>
    <property type="match status" value="1"/>
</dbReference>
<dbReference type="InterPro" id="IPR005260">
    <property type="entry name" value="Asp_kin_monofn"/>
</dbReference>
<keyword evidence="3" id="KW-0547">Nucleotide-binding</keyword>
<dbReference type="PANTHER" id="PTHR21499:SF59">
    <property type="entry name" value="ASPARTOKINASE"/>
    <property type="match status" value="1"/>
</dbReference>
<feature type="domain" description="ACT" evidence="9">
    <location>
        <begin position="342"/>
        <end position="412"/>
    </location>
</feature>
<dbReference type="GO" id="GO:0004072">
    <property type="term" value="F:aspartate kinase activity"/>
    <property type="evidence" value="ECO:0007669"/>
    <property type="project" value="UniProtKB-EC"/>
</dbReference>
<dbReference type="GO" id="GO:0009090">
    <property type="term" value="P:homoserine biosynthetic process"/>
    <property type="evidence" value="ECO:0007669"/>
    <property type="project" value="TreeGrafter"/>
</dbReference>
<dbReference type="UniPathway" id="UPA00051">
    <property type="reaction ID" value="UER00462"/>
</dbReference>
<dbReference type="GO" id="GO:0005829">
    <property type="term" value="C:cytosol"/>
    <property type="evidence" value="ECO:0007669"/>
    <property type="project" value="TreeGrafter"/>
</dbReference>
<comment type="pathway">
    <text evidence="8">Amino-acid biosynthesis; L-threonine biosynthesis; L-threonine from L-aspartate: step 1/5.</text>
</comment>
<name>A0A0F7C9M3_9DINO</name>
<evidence type="ECO:0000256" key="1">
    <source>
        <dbReference type="ARBA" id="ARBA00010122"/>
    </source>
</evidence>
<keyword evidence="4 7" id="KW-0418">Kinase</keyword>
<dbReference type="InterPro" id="IPR001341">
    <property type="entry name" value="Asp_kinase"/>
</dbReference>
<dbReference type="UniPathway" id="UPA00034">
    <property type="reaction ID" value="UER00015"/>
</dbReference>
<evidence type="ECO:0000259" key="9">
    <source>
        <dbReference type="PROSITE" id="PS51671"/>
    </source>
</evidence>
<dbReference type="PIRSF" id="PIRSF000726">
    <property type="entry name" value="Asp_kin"/>
    <property type="match status" value="1"/>
</dbReference>
<evidence type="ECO:0000313" key="10">
    <source>
        <dbReference type="EMBL" id="AKG25424.1"/>
    </source>
</evidence>
<dbReference type="Gene3D" id="1.20.120.1320">
    <property type="entry name" value="Aspartokinase, catalytic domain"/>
    <property type="match status" value="1"/>
</dbReference>
<evidence type="ECO:0000256" key="4">
    <source>
        <dbReference type="ARBA" id="ARBA00022777"/>
    </source>
</evidence>
<dbReference type="Pfam" id="PF00696">
    <property type="entry name" value="AA_kinase"/>
    <property type="match status" value="1"/>
</dbReference>
<comment type="pathway">
    <text evidence="8">Amino-acid biosynthesis; L-lysine biosynthesis via DAP pathway; (S)-tetrahydrodipicolinate from L-aspartate: step 1/4.</text>
</comment>
<evidence type="ECO:0000256" key="8">
    <source>
        <dbReference type="RuleBase" id="RU004249"/>
    </source>
</evidence>
<dbReference type="InterPro" id="IPR018042">
    <property type="entry name" value="Aspartate_kinase_CS"/>
</dbReference>
<dbReference type="GO" id="GO:0009089">
    <property type="term" value="P:lysine biosynthetic process via diaminopimelate"/>
    <property type="evidence" value="ECO:0007669"/>
    <property type="project" value="UniProtKB-UniPathway"/>
</dbReference>